<evidence type="ECO:0000313" key="3">
    <source>
        <dbReference type="EMBL" id="KAF1927259.1"/>
    </source>
</evidence>
<dbReference type="InterPro" id="IPR027417">
    <property type="entry name" value="P-loop_NTPase"/>
</dbReference>
<proteinExistence type="predicted"/>
<dbReference type="Gene3D" id="3.40.50.300">
    <property type="entry name" value="P-loop containing nucleotide triphosphate hydrolases"/>
    <property type="match status" value="1"/>
</dbReference>
<feature type="domain" description="Nephrocystin 3-like N-terminal" evidence="2">
    <location>
        <begin position="55"/>
        <end position="229"/>
    </location>
</feature>
<reference evidence="3" key="1">
    <citation type="journal article" date="2020" name="Stud. Mycol.">
        <title>101 Dothideomycetes genomes: a test case for predicting lifestyles and emergence of pathogens.</title>
        <authorList>
            <person name="Haridas S."/>
            <person name="Albert R."/>
            <person name="Binder M."/>
            <person name="Bloem J."/>
            <person name="Labutti K."/>
            <person name="Salamov A."/>
            <person name="Andreopoulos B."/>
            <person name="Baker S."/>
            <person name="Barry K."/>
            <person name="Bills G."/>
            <person name="Bluhm B."/>
            <person name="Cannon C."/>
            <person name="Castanera R."/>
            <person name="Culley D."/>
            <person name="Daum C."/>
            <person name="Ezra D."/>
            <person name="Gonzalez J."/>
            <person name="Henrissat B."/>
            <person name="Kuo A."/>
            <person name="Liang C."/>
            <person name="Lipzen A."/>
            <person name="Lutzoni F."/>
            <person name="Magnuson J."/>
            <person name="Mondo S."/>
            <person name="Nolan M."/>
            <person name="Ohm R."/>
            <person name="Pangilinan J."/>
            <person name="Park H.-J."/>
            <person name="Ramirez L."/>
            <person name="Alfaro M."/>
            <person name="Sun H."/>
            <person name="Tritt A."/>
            <person name="Yoshinaga Y."/>
            <person name="Zwiers L.-H."/>
            <person name="Turgeon B."/>
            <person name="Goodwin S."/>
            <person name="Spatafora J."/>
            <person name="Crous P."/>
            <person name="Grigoriev I."/>
        </authorList>
    </citation>
    <scope>NUCLEOTIDE SEQUENCE</scope>
    <source>
        <strain evidence="3">CBS 183.55</strain>
    </source>
</reference>
<keyword evidence="4" id="KW-1185">Reference proteome</keyword>
<dbReference type="PANTHER" id="PTHR10039:SF5">
    <property type="entry name" value="NACHT DOMAIN-CONTAINING PROTEIN"/>
    <property type="match status" value="1"/>
</dbReference>
<keyword evidence="1" id="KW-0677">Repeat</keyword>
<dbReference type="OrthoDB" id="194358at2759"/>
<sequence>MSRQYNAQNQFFGRDPLKDLDPAKVLADERRRCLSSLSFATIDARRQDIATAHQDTCEWIFEISQFQRWCDRSDLQSHNGVLWIKGKPGAGKSTLMKHIWQNGSQFFRDHVTVAYFFNARGEKLEKTPLGMLRSITCQLLEHDLLYERFLPHFRDKEEKHERWEWREAELKEFLRLQAKTPQLQPLLIHIDALDECREADVREVVGFLEEMSVCAVKANVTLDVCLSSRHYPTISMKKNLDLIVEEIDEHDCDIARYVHDKLRGQDKDIEAEVLRKAGGVFMWVVLVVAMLNEAYDEGKVEAMQQKLNELPGDLEEVFDTLLHKDNPDKHETICLLQWVLFAKQALRPEELWKVGVGVQATIVRRAVGKVAGIATPRDTLIKTLVICTSTEG</sequence>
<accession>A0A6A5RI59</accession>
<evidence type="ECO:0000256" key="1">
    <source>
        <dbReference type="ARBA" id="ARBA00022737"/>
    </source>
</evidence>
<dbReference type="AlphaFoldDB" id="A0A6A5RI59"/>
<dbReference type="SUPFAM" id="SSF52540">
    <property type="entry name" value="P-loop containing nucleoside triphosphate hydrolases"/>
    <property type="match status" value="1"/>
</dbReference>
<name>A0A6A5RI59_9PLEO</name>
<gene>
    <name evidence="3" type="ORF">M421DRAFT_6446</name>
</gene>
<evidence type="ECO:0000313" key="4">
    <source>
        <dbReference type="Proteomes" id="UP000800082"/>
    </source>
</evidence>
<dbReference type="Proteomes" id="UP000800082">
    <property type="component" value="Unassembled WGS sequence"/>
</dbReference>
<dbReference type="GeneID" id="54353829"/>
<dbReference type="PANTHER" id="PTHR10039">
    <property type="entry name" value="AMELOGENIN"/>
    <property type="match status" value="1"/>
</dbReference>
<dbReference type="RefSeq" id="XP_033447511.1">
    <property type="nucleotide sequence ID" value="XM_033596162.1"/>
</dbReference>
<dbReference type="Pfam" id="PF24883">
    <property type="entry name" value="NPHP3_N"/>
    <property type="match status" value="1"/>
</dbReference>
<evidence type="ECO:0000259" key="2">
    <source>
        <dbReference type="Pfam" id="PF24883"/>
    </source>
</evidence>
<dbReference type="InterPro" id="IPR056884">
    <property type="entry name" value="NPHP3-like_N"/>
</dbReference>
<organism evidence="3 4">
    <name type="scientific">Didymella exigua CBS 183.55</name>
    <dbReference type="NCBI Taxonomy" id="1150837"/>
    <lineage>
        <taxon>Eukaryota</taxon>
        <taxon>Fungi</taxon>
        <taxon>Dikarya</taxon>
        <taxon>Ascomycota</taxon>
        <taxon>Pezizomycotina</taxon>
        <taxon>Dothideomycetes</taxon>
        <taxon>Pleosporomycetidae</taxon>
        <taxon>Pleosporales</taxon>
        <taxon>Pleosporineae</taxon>
        <taxon>Didymellaceae</taxon>
        <taxon>Didymella</taxon>
    </lineage>
</organism>
<protein>
    <recommendedName>
        <fullName evidence="2">Nephrocystin 3-like N-terminal domain-containing protein</fullName>
    </recommendedName>
</protein>
<dbReference type="EMBL" id="ML978973">
    <property type="protein sequence ID" value="KAF1927259.1"/>
    <property type="molecule type" value="Genomic_DNA"/>
</dbReference>